<feature type="transmembrane region" description="Helical" evidence="1">
    <location>
        <begin position="277"/>
        <end position="295"/>
    </location>
</feature>
<name>A0A9D2IJX0_9FIRM</name>
<dbReference type="Pfam" id="PF20047">
    <property type="entry name" value="DUF6449"/>
    <property type="match status" value="1"/>
</dbReference>
<gene>
    <name evidence="3" type="ORF">H9817_06815</name>
</gene>
<dbReference type="EMBL" id="DXCD01000178">
    <property type="protein sequence ID" value="HIZ13619.1"/>
    <property type="molecule type" value="Genomic_DNA"/>
</dbReference>
<dbReference type="Proteomes" id="UP000824017">
    <property type="component" value="Unassembled WGS sequence"/>
</dbReference>
<protein>
    <recommendedName>
        <fullName evidence="2">DUF6449 domain-containing protein</fullName>
    </recommendedName>
</protein>
<feature type="transmembrane region" description="Helical" evidence="1">
    <location>
        <begin position="140"/>
        <end position="160"/>
    </location>
</feature>
<comment type="caution">
    <text evidence="3">The sequence shown here is derived from an EMBL/GenBank/DDBJ whole genome shotgun (WGS) entry which is preliminary data.</text>
</comment>
<feature type="transmembrane region" description="Helical" evidence="1">
    <location>
        <begin position="167"/>
        <end position="188"/>
    </location>
</feature>
<reference evidence="3" key="1">
    <citation type="journal article" date="2021" name="PeerJ">
        <title>Extensive microbial diversity within the chicken gut microbiome revealed by metagenomics and culture.</title>
        <authorList>
            <person name="Gilroy R."/>
            <person name="Ravi A."/>
            <person name="Getino M."/>
            <person name="Pursley I."/>
            <person name="Horton D.L."/>
            <person name="Alikhan N.F."/>
            <person name="Baker D."/>
            <person name="Gharbi K."/>
            <person name="Hall N."/>
            <person name="Watson M."/>
            <person name="Adriaenssens E.M."/>
            <person name="Foster-Nyarko E."/>
            <person name="Jarju S."/>
            <person name="Secka A."/>
            <person name="Antonio M."/>
            <person name="Oren A."/>
            <person name="Chaudhuri R.R."/>
            <person name="La Ragione R."/>
            <person name="Hildebrand F."/>
            <person name="Pallen M.J."/>
        </authorList>
    </citation>
    <scope>NUCLEOTIDE SEQUENCE</scope>
    <source>
        <strain evidence="3">ChiGjej1B1-13045</strain>
    </source>
</reference>
<organism evidence="3 4">
    <name type="scientific">Candidatus Mediterraneibacter stercorigallinarum</name>
    <dbReference type="NCBI Taxonomy" id="2838686"/>
    <lineage>
        <taxon>Bacteria</taxon>
        <taxon>Bacillati</taxon>
        <taxon>Bacillota</taxon>
        <taxon>Clostridia</taxon>
        <taxon>Lachnospirales</taxon>
        <taxon>Lachnospiraceae</taxon>
        <taxon>Mediterraneibacter</taxon>
    </lineage>
</organism>
<dbReference type="InterPro" id="IPR045611">
    <property type="entry name" value="DUF6449"/>
</dbReference>
<feature type="transmembrane region" description="Helical" evidence="1">
    <location>
        <begin position="47"/>
        <end position="75"/>
    </location>
</feature>
<evidence type="ECO:0000259" key="2">
    <source>
        <dbReference type="Pfam" id="PF20047"/>
    </source>
</evidence>
<feature type="transmembrane region" description="Helical" evidence="1">
    <location>
        <begin position="238"/>
        <end position="256"/>
    </location>
</feature>
<evidence type="ECO:0000313" key="3">
    <source>
        <dbReference type="EMBL" id="HIZ13619.1"/>
    </source>
</evidence>
<proteinExistence type="predicted"/>
<accession>A0A9D2IJX0</accession>
<dbReference type="AlphaFoldDB" id="A0A9D2IJX0"/>
<sequence length="685" mass="75244">MTSAKCFINWLKEAGRGHLAASFGWGAMLVYCVLSITWLSFDTDYTYFGIGSTGLSWLGAGLGLAMAFLEFFYLFQQKKQDFYYSLPVKKSIVFWSRYVHGMIHSILPLALAISVCGIFQSAVDAEFAPFAWSYTGKSFLAAAGVFLIFYHIGVLCITACGNVLSSLALCGVFIFYFRILIESVFATFSSGFFQTYYRIPLLEKLAEVLSPFALAEALTGRDVYEKSLVLRYMPSGDLIAAALVWIVLLFLLTAFAQRKRKTERAGRIFAVLAAERIAEAGISFLAGVWAAGFVLDMSGMMEGSRLTAGILAAVISAAVAAAVHCLLETVLKNPETGPGKKIFRRKWQLALSCTAAVAACMVFPVGASSYDTYFPAEAASVSVSIDGLGMSYDIYTQVQGDREDYETDDQLVKYTLTGEGKSAALGWLQEIALEQGSVEAAPDSVMLSGADSGDAGGSPYTWAVVCYHLEDGSEHYRTYPISREETEAFAAVYETGEYKQIAYPAVNLSGVEEDRFTWDDGVTGTPLKMTAEDKERLVEAYREDVAEFEMAELTTALPAGIVEIRSSRSGNETDMVVYPFFERTCSILEEKGVDMAKTLKDYPVESVEVRETIFPVPSGHDGGVIMSFYEEPEEVAEWKEKLVPEELDVQPLLYPLDHSKEIRAVIEETETSSLIRVDCAAMPGK</sequence>
<feature type="transmembrane region" description="Helical" evidence="1">
    <location>
        <begin position="307"/>
        <end position="327"/>
    </location>
</feature>
<feature type="transmembrane region" description="Helical" evidence="1">
    <location>
        <begin position="347"/>
        <end position="367"/>
    </location>
</feature>
<feature type="domain" description="DUF6449" evidence="2">
    <location>
        <begin position="467"/>
        <end position="567"/>
    </location>
</feature>
<evidence type="ECO:0000256" key="1">
    <source>
        <dbReference type="SAM" id="Phobius"/>
    </source>
</evidence>
<keyword evidence="1" id="KW-0812">Transmembrane</keyword>
<feature type="transmembrane region" description="Helical" evidence="1">
    <location>
        <begin position="20"/>
        <end position="41"/>
    </location>
</feature>
<reference evidence="3" key="2">
    <citation type="submission" date="2021-04" db="EMBL/GenBank/DDBJ databases">
        <authorList>
            <person name="Gilroy R."/>
        </authorList>
    </citation>
    <scope>NUCLEOTIDE SEQUENCE</scope>
    <source>
        <strain evidence="3">ChiGjej1B1-13045</strain>
    </source>
</reference>
<keyword evidence="1" id="KW-0472">Membrane</keyword>
<evidence type="ECO:0000313" key="4">
    <source>
        <dbReference type="Proteomes" id="UP000824017"/>
    </source>
</evidence>
<keyword evidence="1" id="KW-1133">Transmembrane helix</keyword>
<feature type="transmembrane region" description="Helical" evidence="1">
    <location>
        <begin position="95"/>
        <end position="120"/>
    </location>
</feature>